<accession>A0A1Y3AZK0</accession>
<keyword evidence="2" id="KW-1185">Reference proteome</keyword>
<dbReference type="EMBL" id="MUJZ01049316">
    <property type="protein sequence ID" value="OTF73952.1"/>
    <property type="molecule type" value="Genomic_DNA"/>
</dbReference>
<name>A0A1Y3AZK0_EURMA</name>
<reference evidence="1 2" key="1">
    <citation type="submission" date="2017-03" db="EMBL/GenBank/DDBJ databases">
        <title>Genome Survey of Euroglyphus maynei.</title>
        <authorList>
            <person name="Arlian L.G."/>
            <person name="Morgan M.S."/>
            <person name="Rider S.D."/>
        </authorList>
    </citation>
    <scope>NUCLEOTIDE SEQUENCE [LARGE SCALE GENOMIC DNA]</scope>
    <source>
        <strain evidence="1">Arlian Lab</strain>
        <tissue evidence="1">Whole body</tissue>
    </source>
</reference>
<protein>
    <submittedName>
        <fullName evidence="1">Uncharacterized protein</fullName>
    </submittedName>
</protein>
<organism evidence="1 2">
    <name type="scientific">Euroglyphus maynei</name>
    <name type="common">Mayne's house dust mite</name>
    <dbReference type="NCBI Taxonomy" id="6958"/>
    <lineage>
        <taxon>Eukaryota</taxon>
        <taxon>Metazoa</taxon>
        <taxon>Ecdysozoa</taxon>
        <taxon>Arthropoda</taxon>
        <taxon>Chelicerata</taxon>
        <taxon>Arachnida</taxon>
        <taxon>Acari</taxon>
        <taxon>Acariformes</taxon>
        <taxon>Sarcoptiformes</taxon>
        <taxon>Astigmata</taxon>
        <taxon>Psoroptidia</taxon>
        <taxon>Analgoidea</taxon>
        <taxon>Pyroglyphidae</taxon>
        <taxon>Pyroglyphinae</taxon>
        <taxon>Euroglyphus</taxon>
    </lineage>
</organism>
<gene>
    <name evidence="1" type="ORF">BLA29_006800</name>
</gene>
<proteinExistence type="predicted"/>
<evidence type="ECO:0000313" key="1">
    <source>
        <dbReference type="EMBL" id="OTF73952.1"/>
    </source>
</evidence>
<dbReference type="AlphaFoldDB" id="A0A1Y3AZK0"/>
<comment type="caution">
    <text evidence="1">The sequence shown here is derived from an EMBL/GenBank/DDBJ whole genome shotgun (WGS) entry which is preliminary data.</text>
</comment>
<dbReference type="Proteomes" id="UP000194236">
    <property type="component" value="Unassembled WGS sequence"/>
</dbReference>
<sequence>MSPISSDLINSPLAVSNSTDLDSASINLLASTVVCDVQAESSIQTLDISDKSLDLIERIDLTTRLAFELLLFEVDEEDDEDVEGNEDDEDVE</sequence>
<evidence type="ECO:0000313" key="2">
    <source>
        <dbReference type="Proteomes" id="UP000194236"/>
    </source>
</evidence>